<dbReference type="NCBIfam" id="TIGR01740">
    <property type="entry name" value="pyrF"/>
    <property type="match status" value="1"/>
</dbReference>
<accession>A0A160TUG4</accession>
<dbReference type="InterPro" id="IPR014732">
    <property type="entry name" value="OMPdecase"/>
</dbReference>
<dbReference type="EMBL" id="CZRL01000063">
    <property type="protein sequence ID" value="CUS51426.1"/>
    <property type="molecule type" value="Genomic_DNA"/>
</dbReference>
<evidence type="ECO:0000259" key="8">
    <source>
        <dbReference type="SMART" id="SM00934"/>
    </source>
</evidence>
<evidence type="ECO:0000256" key="3">
    <source>
        <dbReference type="ARBA" id="ARBA00021923"/>
    </source>
</evidence>
<dbReference type="Gene3D" id="3.20.20.70">
    <property type="entry name" value="Aldolase class I"/>
    <property type="match status" value="1"/>
</dbReference>
<dbReference type="InterPro" id="IPR047596">
    <property type="entry name" value="OMPdecase_bac"/>
</dbReference>
<dbReference type="PROSITE" id="PS00156">
    <property type="entry name" value="OMPDECASE"/>
    <property type="match status" value="1"/>
</dbReference>
<dbReference type="GO" id="GO:0005829">
    <property type="term" value="C:cytosol"/>
    <property type="evidence" value="ECO:0007669"/>
    <property type="project" value="TreeGrafter"/>
</dbReference>
<evidence type="ECO:0000256" key="6">
    <source>
        <dbReference type="ARBA" id="ARBA00023239"/>
    </source>
</evidence>
<dbReference type="GO" id="GO:0044205">
    <property type="term" value="P:'de novo' UMP biosynthetic process"/>
    <property type="evidence" value="ECO:0007669"/>
    <property type="project" value="UniProtKB-UniPathway"/>
</dbReference>
<feature type="domain" description="Orotidine 5'-phosphate decarboxylase" evidence="8">
    <location>
        <begin position="12"/>
        <end position="226"/>
    </location>
</feature>
<dbReference type="SMART" id="SM00934">
    <property type="entry name" value="OMPdecase"/>
    <property type="match status" value="1"/>
</dbReference>
<dbReference type="EC" id="4.1.1.23" evidence="2"/>
<comment type="pathway">
    <text evidence="1">Pyrimidine metabolism; UMP biosynthesis via de novo pathway; UMP from orotate: step 2/2.</text>
</comment>
<keyword evidence="6 9" id="KW-0456">Lyase</keyword>
<reference evidence="9" key="1">
    <citation type="submission" date="2015-10" db="EMBL/GenBank/DDBJ databases">
        <authorList>
            <person name="Gilbert D.G."/>
        </authorList>
    </citation>
    <scope>NUCLEOTIDE SEQUENCE</scope>
</reference>
<dbReference type="NCBIfam" id="NF001273">
    <property type="entry name" value="PRK00230.1"/>
    <property type="match status" value="1"/>
</dbReference>
<dbReference type="UniPathway" id="UPA00070">
    <property type="reaction ID" value="UER00120"/>
</dbReference>
<evidence type="ECO:0000256" key="7">
    <source>
        <dbReference type="ARBA" id="ARBA00033428"/>
    </source>
</evidence>
<evidence type="ECO:0000256" key="5">
    <source>
        <dbReference type="ARBA" id="ARBA00022975"/>
    </source>
</evidence>
<dbReference type="InterPro" id="IPR018089">
    <property type="entry name" value="OMPdecase_AS"/>
</dbReference>
<evidence type="ECO:0000256" key="2">
    <source>
        <dbReference type="ARBA" id="ARBA00012321"/>
    </source>
</evidence>
<dbReference type="PANTHER" id="PTHR32119:SF2">
    <property type="entry name" value="OROTIDINE 5'-PHOSPHATE DECARBOXYLASE"/>
    <property type="match status" value="1"/>
</dbReference>
<gene>
    <name evidence="9" type="ORF">MGWOODY_XGa1054</name>
</gene>
<dbReference type="AlphaFoldDB" id="A0A160TUG4"/>
<keyword evidence="4" id="KW-0210">Decarboxylase</keyword>
<dbReference type="CDD" id="cd04725">
    <property type="entry name" value="OMP_decarboxylase_like"/>
    <property type="match status" value="1"/>
</dbReference>
<dbReference type="Pfam" id="PF00215">
    <property type="entry name" value="OMPdecase"/>
    <property type="match status" value="1"/>
</dbReference>
<proteinExistence type="inferred from homology"/>
<dbReference type="HAMAP" id="MF_01200_B">
    <property type="entry name" value="OMPdecase_type1_B"/>
    <property type="match status" value="1"/>
</dbReference>
<dbReference type="GO" id="GO:0004590">
    <property type="term" value="F:orotidine-5'-phosphate decarboxylase activity"/>
    <property type="evidence" value="ECO:0007669"/>
    <property type="project" value="UniProtKB-EC"/>
</dbReference>
<dbReference type="SUPFAM" id="SSF51366">
    <property type="entry name" value="Ribulose-phoshate binding barrel"/>
    <property type="match status" value="1"/>
</dbReference>
<evidence type="ECO:0000256" key="4">
    <source>
        <dbReference type="ARBA" id="ARBA00022793"/>
    </source>
</evidence>
<dbReference type="GO" id="GO:0006207">
    <property type="term" value="P:'de novo' pyrimidine nucleobase biosynthetic process"/>
    <property type="evidence" value="ECO:0007669"/>
    <property type="project" value="InterPro"/>
</dbReference>
<evidence type="ECO:0000256" key="1">
    <source>
        <dbReference type="ARBA" id="ARBA00004861"/>
    </source>
</evidence>
<evidence type="ECO:0000313" key="9">
    <source>
        <dbReference type="EMBL" id="CUS51426.1"/>
    </source>
</evidence>
<sequence>MTLQPIIPANDRLIVALDVPTVSAAKELVTVLDDSVVFYKVGLELFMSGDAFALVNWLRERDKKVFVDLKFFDVPATVGRAVSQLNGLGITFATIHGNDAIMQAAAASAEDVDILAVTVLTSLDRGDLSDLGFDCDVSELVVSRARRAVAHGCAGVVASGQEAALLRRELGNTLLVVVPGIRPVDNQDDQKRTVSAEQALRDGADYLVVGRPIRDANDPKAAAEQIQEEIYQTVTS</sequence>
<dbReference type="PANTHER" id="PTHR32119">
    <property type="entry name" value="OROTIDINE 5'-PHOSPHATE DECARBOXYLASE"/>
    <property type="match status" value="1"/>
</dbReference>
<dbReference type="InterPro" id="IPR001754">
    <property type="entry name" value="OMPdeCOase_dom"/>
</dbReference>
<protein>
    <recommendedName>
        <fullName evidence="3">Orotidine 5'-phosphate decarboxylase</fullName>
        <ecNumber evidence="2">4.1.1.23</ecNumber>
    </recommendedName>
    <alternativeName>
        <fullName evidence="7">OMP decarboxylase</fullName>
    </alternativeName>
</protein>
<name>A0A160TUG4_9ZZZZ</name>
<dbReference type="InterPro" id="IPR013785">
    <property type="entry name" value="Aldolase_TIM"/>
</dbReference>
<dbReference type="InterPro" id="IPR011060">
    <property type="entry name" value="RibuloseP-bd_barrel"/>
</dbReference>
<organism evidence="9">
    <name type="scientific">hydrothermal vent metagenome</name>
    <dbReference type="NCBI Taxonomy" id="652676"/>
    <lineage>
        <taxon>unclassified sequences</taxon>
        <taxon>metagenomes</taxon>
        <taxon>ecological metagenomes</taxon>
    </lineage>
</organism>
<keyword evidence="5" id="KW-0665">Pyrimidine biosynthesis</keyword>